<dbReference type="InterPro" id="IPR054839">
    <property type="entry name" value="puhB_PGC"/>
</dbReference>
<dbReference type="RefSeq" id="WP_238234003.1">
    <property type="nucleotide sequence ID" value="NZ_BPQQ01000010.1"/>
</dbReference>
<keyword evidence="4" id="KW-1185">Reference proteome</keyword>
<gene>
    <name evidence="3" type="ORF">GMJLKIPL_1046</name>
</gene>
<feature type="transmembrane region" description="Helical" evidence="1">
    <location>
        <begin position="61"/>
        <end position="84"/>
    </location>
</feature>
<keyword evidence="1" id="KW-0472">Membrane</keyword>
<feature type="domain" description="YdbS-like PH" evidence="2">
    <location>
        <begin position="85"/>
        <end position="173"/>
    </location>
</feature>
<dbReference type="Proteomes" id="UP001055153">
    <property type="component" value="Unassembled WGS sequence"/>
</dbReference>
<dbReference type="NCBIfam" id="NF040894">
    <property type="entry name" value="puhB_PGC"/>
    <property type="match status" value="1"/>
</dbReference>
<proteinExistence type="predicted"/>
<evidence type="ECO:0000313" key="4">
    <source>
        <dbReference type="Proteomes" id="UP001055153"/>
    </source>
</evidence>
<evidence type="ECO:0000259" key="2">
    <source>
        <dbReference type="Pfam" id="PF03703"/>
    </source>
</evidence>
<evidence type="ECO:0000256" key="1">
    <source>
        <dbReference type="SAM" id="Phobius"/>
    </source>
</evidence>
<reference evidence="3" key="1">
    <citation type="journal article" date="2021" name="Front. Microbiol.">
        <title>Comprehensive Comparative Genomics and Phenotyping of Methylobacterium Species.</title>
        <authorList>
            <person name="Alessa O."/>
            <person name="Ogura Y."/>
            <person name="Fujitani Y."/>
            <person name="Takami H."/>
            <person name="Hayashi T."/>
            <person name="Sahin N."/>
            <person name="Tani A."/>
        </authorList>
    </citation>
    <scope>NUCLEOTIDE SEQUENCE</scope>
    <source>
        <strain evidence="3">DSM 17168</strain>
    </source>
</reference>
<reference evidence="3" key="2">
    <citation type="submission" date="2021-08" db="EMBL/GenBank/DDBJ databases">
        <authorList>
            <person name="Tani A."/>
            <person name="Ola A."/>
            <person name="Ogura Y."/>
            <person name="Katsura K."/>
            <person name="Hayashi T."/>
        </authorList>
    </citation>
    <scope>NUCLEOTIDE SEQUENCE</scope>
    <source>
        <strain evidence="3">DSM 17168</strain>
    </source>
</reference>
<protein>
    <recommendedName>
        <fullName evidence="2">YdbS-like PH domain-containing protein</fullName>
    </recommendedName>
</protein>
<dbReference type="InterPro" id="IPR005182">
    <property type="entry name" value="YdbS-like_PH"/>
</dbReference>
<organism evidence="3 4">
    <name type="scientific">Methylobacterium isbiliense</name>
    <dbReference type="NCBI Taxonomy" id="315478"/>
    <lineage>
        <taxon>Bacteria</taxon>
        <taxon>Pseudomonadati</taxon>
        <taxon>Pseudomonadota</taxon>
        <taxon>Alphaproteobacteria</taxon>
        <taxon>Hyphomicrobiales</taxon>
        <taxon>Methylobacteriaceae</taxon>
        <taxon>Methylobacterium</taxon>
    </lineage>
</organism>
<evidence type="ECO:0000313" key="3">
    <source>
        <dbReference type="EMBL" id="GJD99130.1"/>
    </source>
</evidence>
<sequence length="207" mass="21864">MSEDVIPRGLPAPLPPGERLIWQGRPGPLGLARRAFHLDLVASYFALLALVEAMSAGRPAAALPVLGLGVGGLAVLLTLAWCAARTTTYSLTDRRLMLRIGIALPITVNLPLREIEAAGLRRFPDGSGEIPLLLKAGTRLAYLHLWPHARPWRLARPEPMLRALPEAEEAAARIAAALAAAHGRPVPDWSPAPAPAALPGRLAAAGS</sequence>
<dbReference type="Pfam" id="PF03703">
    <property type="entry name" value="bPH_2"/>
    <property type="match status" value="1"/>
</dbReference>
<keyword evidence="1" id="KW-0812">Transmembrane</keyword>
<name>A0ABQ4S9I5_9HYPH</name>
<keyword evidence="1" id="KW-1133">Transmembrane helix</keyword>
<dbReference type="EMBL" id="BPQQ01000010">
    <property type="protein sequence ID" value="GJD99130.1"/>
    <property type="molecule type" value="Genomic_DNA"/>
</dbReference>
<accession>A0ABQ4S9I5</accession>
<comment type="caution">
    <text evidence="3">The sequence shown here is derived from an EMBL/GenBank/DDBJ whole genome shotgun (WGS) entry which is preliminary data.</text>
</comment>
<feature type="transmembrane region" description="Helical" evidence="1">
    <location>
        <begin position="35"/>
        <end position="55"/>
    </location>
</feature>